<feature type="domain" description="Histidine kinase" evidence="6">
    <location>
        <begin position="360"/>
        <end position="579"/>
    </location>
</feature>
<evidence type="ECO:0000259" key="7">
    <source>
        <dbReference type="PROSITE" id="PS50110"/>
    </source>
</evidence>
<gene>
    <name evidence="8" type="ORF">N4261_17195</name>
</gene>
<evidence type="ECO:0000259" key="6">
    <source>
        <dbReference type="PROSITE" id="PS50109"/>
    </source>
</evidence>
<dbReference type="InterPro" id="IPR036890">
    <property type="entry name" value="HATPase_C_sf"/>
</dbReference>
<feature type="compositionally biased region" description="Low complexity" evidence="5">
    <location>
        <begin position="596"/>
        <end position="614"/>
    </location>
</feature>
<dbReference type="InterPro" id="IPR003661">
    <property type="entry name" value="HisK_dim/P_dom"/>
</dbReference>
<feature type="domain" description="Response regulatory" evidence="7">
    <location>
        <begin position="20"/>
        <end position="136"/>
    </location>
</feature>
<dbReference type="SMART" id="SM00387">
    <property type="entry name" value="HATPase_c"/>
    <property type="match status" value="1"/>
</dbReference>
<dbReference type="PANTHER" id="PTHR43547:SF2">
    <property type="entry name" value="HYBRID SIGNAL TRANSDUCTION HISTIDINE KINASE C"/>
    <property type="match status" value="1"/>
</dbReference>
<feature type="region of interest" description="Disordered" evidence="5">
    <location>
        <begin position="588"/>
        <end position="621"/>
    </location>
</feature>
<dbReference type="Gene3D" id="1.10.287.130">
    <property type="match status" value="1"/>
</dbReference>
<dbReference type="Gene3D" id="3.40.50.2300">
    <property type="match status" value="2"/>
</dbReference>
<evidence type="ECO:0000313" key="9">
    <source>
        <dbReference type="Proteomes" id="UP001064933"/>
    </source>
</evidence>
<evidence type="ECO:0000256" key="4">
    <source>
        <dbReference type="PROSITE-ProRule" id="PRU00169"/>
    </source>
</evidence>
<dbReference type="SUPFAM" id="SSF52172">
    <property type="entry name" value="CheY-like"/>
    <property type="match status" value="2"/>
</dbReference>
<dbReference type="PROSITE" id="PS50109">
    <property type="entry name" value="HIS_KIN"/>
    <property type="match status" value="1"/>
</dbReference>
<dbReference type="SMART" id="SM00388">
    <property type="entry name" value="HisKA"/>
    <property type="match status" value="1"/>
</dbReference>
<dbReference type="CDD" id="cd00075">
    <property type="entry name" value="HATPase"/>
    <property type="match status" value="1"/>
</dbReference>
<dbReference type="SMART" id="SM00448">
    <property type="entry name" value="REC"/>
    <property type="match status" value="2"/>
</dbReference>
<evidence type="ECO:0000256" key="1">
    <source>
        <dbReference type="ARBA" id="ARBA00000085"/>
    </source>
</evidence>
<dbReference type="PANTHER" id="PTHR43547">
    <property type="entry name" value="TWO-COMPONENT HISTIDINE KINASE"/>
    <property type="match status" value="1"/>
</dbReference>
<dbReference type="InterPro" id="IPR029016">
    <property type="entry name" value="GAF-like_dom_sf"/>
</dbReference>
<reference evidence="8" key="1">
    <citation type="submission" date="2022-10" db="EMBL/GenBank/DDBJ databases">
        <title>Characterization and whole genome sequencing of a new Roseateles species, isolated from fresh water.</title>
        <authorList>
            <person name="Guliayeva D.Y."/>
            <person name="Akhremchuk A.E."/>
            <person name="Sikolenko M.A."/>
            <person name="Valentovich L.N."/>
            <person name="Sidarenka A.V."/>
        </authorList>
    </citation>
    <scope>NUCLEOTIDE SEQUENCE</scope>
    <source>
        <strain evidence="8">BIM B-1768</strain>
    </source>
</reference>
<feature type="domain" description="Response regulatory" evidence="7">
    <location>
        <begin position="629"/>
        <end position="745"/>
    </location>
</feature>
<dbReference type="InterPro" id="IPR011006">
    <property type="entry name" value="CheY-like_superfamily"/>
</dbReference>
<proteinExistence type="predicted"/>
<keyword evidence="3 4" id="KW-0597">Phosphoprotein</keyword>
<dbReference type="SUPFAM" id="SSF47384">
    <property type="entry name" value="Homodimeric domain of signal transducing histidine kinase"/>
    <property type="match status" value="1"/>
</dbReference>
<feature type="modified residue" description="4-aspartylphosphate" evidence="4">
    <location>
        <position position="678"/>
    </location>
</feature>
<dbReference type="PRINTS" id="PR00344">
    <property type="entry name" value="BCTRLSENSOR"/>
</dbReference>
<dbReference type="Pfam" id="PF00512">
    <property type="entry name" value="HisKA"/>
    <property type="match status" value="1"/>
</dbReference>
<dbReference type="EC" id="2.7.13.3" evidence="2"/>
<protein>
    <recommendedName>
        <fullName evidence="2">histidine kinase</fullName>
        <ecNumber evidence="2">2.7.13.3</ecNumber>
    </recommendedName>
</protein>
<dbReference type="Pfam" id="PF02518">
    <property type="entry name" value="HATPase_c"/>
    <property type="match status" value="1"/>
</dbReference>
<dbReference type="Proteomes" id="UP001064933">
    <property type="component" value="Chromosome"/>
</dbReference>
<organism evidence="8 9">
    <name type="scientific">Roseateles amylovorans</name>
    <dbReference type="NCBI Taxonomy" id="2978473"/>
    <lineage>
        <taxon>Bacteria</taxon>
        <taxon>Pseudomonadati</taxon>
        <taxon>Pseudomonadota</taxon>
        <taxon>Betaproteobacteria</taxon>
        <taxon>Burkholderiales</taxon>
        <taxon>Sphaerotilaceae</taxon>
        <taxon>Roseateles</taxon>
    </lineage>
</organism>
<feature type="modified residue" description="4-aspartylphosphate" evidence="4">
    <location>
        <position position="69"/>
    </location>
</feature>
<dbReference type="CDD" id="cd17580">
    <property type="entry name" value="REC_2_DhkD-like"/>
    <property type="match status" value="1"/>
</dbReference>
<dbReference type="InterPro" id="IPR005467">
    <property type="entry name" value="His_kinase_dom"/>
</dbReference>
<evidence type="ECO:0000256" key="5">
    <source>
        <dbReference type="SAM" id="MobiDB-lite"/>
    </source>
</evidence>
<dbReference type="InterPro" id="IPR004358">
    <property type="entry name" value="Sig_transdc_His_kin-like_C"/>
</dbReference>
<evidence type="ECO:0000313" key="8">
    <source>
        <dbReference type="EMBL" id="UXH76762.1"/>
    </source>
</evidence>
<comment type="catalytic activity">
    <reaction evidence="1">
        <text>ATP + protein L-histidine = ADP + protein N-phospho-L-histidine.</text>
        <dbReference type="EC" id="2.7.13.3"/>
    </reaction>
</comment>
<dbReference type="RefSeq" id="WP_261756499.1">
    <property type="nucleotide sequence ID" value="NZ_CP104562.2"/>
</dbReference>
<dbReference type="InterPro" id="IPR003594">
    <property type="entry name" value="HATPase_dom"/>
</dbReference>
<dbReference type="SUPFAM" id="SSF55874">
    <property type="entry name" value="ATPase domain of HSP90 chaperone/DNA topoisomerase II/histidine kinase"/>
    <property type="match status" value="1"/>
</dbReference>
<dbReference type="InterPro" id="IPR036097">
    <property type="entry name" value="HisK_dim/P_sf"/>
</dbReference>
<evidence type="ECO:0000256" key="3">
    <source>
        <dbReference type="ARBA" id="ARBA00022553"/>
    </source>
</evidence>
<dbReference type="EMBL" id="CP104562">
    <property type="protein sequence ID" value="UXH76762.1"/>
    <property type="molecule type" value="Genomic_DNA"/>
</dbReference>
<dbReference type="Gene3D" id="3.30.450.40">
    <property type="match status" value="1"/>
</dbReference>
<accession>A0ABY6AV78</accession>
<sequence>MPLNAILDGELPPPGDDRASILIVDDLPEKLLVFETILADLGQHLVIVRSGSEALREVLRREFAVILMDVNMPGIDGLETARLIRGYRRSAHTPIIFVTAYADELQTSQGYSLGAVDYILSPVIPDVLRSKVRVFVDLYVMQQRLRQQALERIAIARAEAAQRAAEESTRRSIFLAQAGRELADSLDAEVGMRRLLALLVPRFAPQALLWLRDAGRGHERVLRCDAPTTEIEAPIYTDGREDLRSEVLYNATRDTLDALTGAALSHRDDAHAPLALRRRENHHGVVLPLLTGERVLGGLLLCEPHQPPDWPTLEELTGRAAIAFENARLYGALQSEIVERRQAEASLLEASQRKDEFLAMLSHELRNPLAPIRNAVEVMRQLAADNDSRMAQAVSVTERQVKHLTRLVDELLDVARISQGKIVLKTDTVDLRQIVHQGAEPVQPLIDQQHQQLRMSLPDRPVWIRGDSARLIQVVTNLLHNAAKYTEPGGRIALTLESGPSGIALAVADNGRGIEPGLLPHVFDLFEQGPRGLDRNQGGLGVGLTLVQRLVQLHHGSVQAFSDGLGQGSEFRVQLPPAEVDVAGVPGAATPRELSGARPGAASHAASHAQPAEATGGPADHAAPSTAFRVLVVDDNRDAADSMAVFLELAGFLTEVALDGPQAIQFCGRHGPQVVLLDIGLPGLDGYEVARRLRALPEMQHCLLIALTGYGQQDDRRRAHEAGFDVHLVKPADPDAVVELIEEWRRREPVMASTTMGSGR</sequence>
<dbReference type="SUPFAM" id="SSF55781">
    <property type="entry name" value="GAF domain-like"/>
    <property type="match status" value="1"/>
</dbReference>
<keyword evidence="9" id="KW-1185">Reference proteome</keyword>
<dbReference type="PROSITE" id="PS50110">
    <property type="entry name" value="RESPONSE_REGULATORY"/>
    <property type="match status" value="2"/>
</dbReference>
<evidence type="ECO:0000256" key="2">
    <source>
        <dbReference type="ARBA" id="ARBA00012438"/>
    </source>
</evidence>
<dbReference type="Gene3D" id="3.30.565.10">
    <property type="entry name" value="Histidine kinase-like ATPase, C-terminal domain"/>
    <property type="match status" value="1"/>
</dbReference>
<dbReference type="CDD" id="cd00082">
    <property type="entry name" value="HisKA"/>
    <property type="match status" value="1"/>
</dbReference>
<name>A0ABY6AV78_9BURK</name>
<dbReference type="Pfam" id="PF00072">
    <property type="entry name" value="Response_reg"/>
    <property type="match status" value="2"/>
</dbReference>
<dbReference type="InterPro" id="IPR001789">
    <property type="entry name" value="Sig_transdc_resp-reg_receiver"/>
</dbReference>